<evidence type="ECO:0000313" key="5">
    <source>
        <dbReference type="Proteomes" id="UP000027920"/>
    </source>
</evidence>
<dbReference type="InterPro" id="IPR036291">
    <property type="entry name" value="NAD(P)-bd_dom_sf"/>
</dbReference>
<comment type="caution">
    <text evidence="4">The sequence shown here is derived from an EMBL/GenBank/DDBJ whole genome shotgun (WGS) entry which is preliminary data.</text>
</comment>
<dbReference type="EMBL" id="AMGV01000002">
    <property type="protein sequence ID" value="KEF62016.1"/>
    <property type="molecule type" value="Genomic_DNA"/>
</dbReference>
<name>A0A072PQ61_9EURO</name>
<dbReference type="PANTHER" id="PTHR42760">
    <property type="entry name" value="SHORT-CHAIN DEHYDROGENASES/REDUCTASES FAMILY MEMBER"/>
    <property type="match status" value="1"/>
</dbReference>
<keyword evidence="5" id="KW-1185">Reference proteome</keyword>
<keyword evidence="2" id="KW-0521">NADP</keyword>
<gene>
    <name evidence="4" type="ORF">A1O9_03588</name>
</gene>
<protein>
    <recommendedName>
        <fullName evidence="6">3-oxoacyl-[acyl-carrier protein] reductase</fullName>
    </recommendedName>
</protein>
<comment type="similarity">
    <text evidence="1">Belongs to the short-chain dehydrogenases/reductases (SDR) family.</text>
</comment>
<organism evidence="4 5">
    <name type="scientific">Exophiala aquamarina CBS 119918</name>
    <dbReference type="NCBI Taxonomy" id="1182545"/>
    <lineage>
        <taxon>Eukaryota</taxon>
        <taxon>Fungi</taxon>
        <taxon>Dikarya</taxon>
        <taxon>Ascomycota</taxon>
        <taxon>Pezizomycotina</taxon>
        <taxon>Eurotiomycetes</taxon>
        <taxon>Chaetothyriomycetidae</taxon>
        <taxon>Chaetothyriales</taxon>
        <taxon>Herpotrichiellaceae</taxon>
        <taxon>Exophiala</taxon>
    </lineage>
</organism>
<dbReference type="PRINTS" id="PR00080">
    <property type="entry name" value="SDRFAMILY"/>
</dbReference>
<dbReference type="GO" id="GO:0016616">
    <property type="term" value="F:oxidoreductase activity, acting on the CH-OH group of donors, NAD or NADP as acceptor"/>
    <property type="evidence" value="ECO:0007669"/>
    <property type="project" value="TreeGrafter"/>
</dbReference>
<dbReference type="PROSITE" id="PS00061">
    <property type="entry name" value="ADH_SHORT"/>
    <property type="match status" value="1"/>
</dbReference>
<evidence type="ECO:0000256" key="3">
    <source>
        <dbReference type="ARBA" id="ARBA00023002"/>
    </source>
</evidence>
<dbReference type="SUPFAM" id="SSF51735">
    <property type="entry name" value="NAD(P)-binding Rossmann-fold domains"/>
    <property type="match status" value="1"/>
</dbReference>
<accession>A0A072PQ61</accession>
<reference evidence="4 5" key="1">
    <citation type="submission" date="2013-03" db="EMBL/GenBank/DDBJ databases">
        <title>The Genome Sequence of Exophiala aquamarina CBS 119918.</title>
        <authorList>
            <consortium name="The Broad Institute Genomics Platform"/>
            <person name="Cuomo C."/>
            <person name="de Hoog S."/>
            <person name="Gorbushina A."/>
            <person name="Walker B."/>
            <person name="Young S.K."/>
            <person name="Zeng Q."/>
            <person name="Gargeya S."/>
            <person name="Fitzgerald M."/>
            <person name="Haas B."/>
            <person name="Abouelleil A."/>
            <person name="Allen A.W."/>
            <person name="Alvarado L."/>
            <person name="Arachchi H.M."/>
            <person name="Berlin A.M."/>
            <person name="Chapman S.B."/>
            <person name="Gainer-Dewar J."/>
            <person name="Goldberg J."/>
            <person name="Griggs A."/>
            <person name="Gujja S."/>
            <person name="Hansen M."/>
            <person name="Howarth C."/>
            <person name="Imamovic A."/>
            <person name="Ireland A."/>
            <person name="Larimer J."/>
            <person name="McCowan C."/>
            <person name="Murphy C."/>
            <person name="Pearson M."/>
            <person name="Poon T.W."/>
            <person name="Priest M."/>
            <person name="Roberts A."/>
            <person name="Saif S."/>
            <person name="Shea T."/>
            <person name="Sisk P."/>
            <person name="Sykes S."/>
            <person name="Wortman J."/>
            <person name="Nusbaum C."/>
            <person name="Birren B."/>
        </authorList>
    </citation>
    <scope>NUCLEOTIDE SEQUENCE [LARGE SCALE GENOMIC DNA]</scope>
    <source>
        <strain evidence="4 5">CBS 119918</strain>
    </source>
</reference>
<evidence type="ECO:0000256" key="1">
    <source>
        <dbReference type="ARBA" id="ARBA00006484"/>
    </source>
</evidence>
<dbReference type="PANTHER" id="PTHR42760:SF133">
    <property type="entry name" value="3-OXOACYL-[ACYL-CARRIER-PROTEIN] REDUCTASE"/>
    <property type="match status" value="1"/>
</dbReference>
<evidence type="ECO:0000256" key="2">
    <source>
        <dbReference type="ARBA" id="ARBA00022857"/>
    </source>
</evidence>
<dbReference type="VEuPathDB" id="FungiDB:A1O9_03588"/>
<keyword evidence="3" id="KW-0560">Oxidoreductase</keyword>
<dbReference type="InterPro" id="IPR002347">
    <property type="entry name" value="SDR_fam"/>
</dbReference>
<dbReference type="STRING" id="1182545.A0A072PQ61"/>
<dbReference type="OrthoDB" id="1669814at2759"/>
<dbReference type="GeneID" id="25278522"/>
<dbReference type="PRINTS" id="PR00081">
    <property type="entry name" value="GDHRDH"/>
</dbReference>
<dbReference type="Pfam" id="PF13561">
    <property type="entry name" value="adh_short_C2"/>
    <property type="match status" value="1"/>
</dbReference>
<dbReference type="HOGENOM" id="CLU_010194_1_0_1"/>
<proteinExistence type="inferred from homology"/>
<sequence>MANFEQSNIVVTGSASGIGLAITLTLAERGATVWTVDLSKDPPDALKSWIEKGRVHFQGNIDVGDRKSCRAYMESVVSTAGRIDGLVNNAGIGLYEGPIASDEVYDRMISVNIGGTWNYGTAALRVMQKQEPKGPWNSRGNIVNIASGAGLRGVSQLACYCATKHAVIGLARSWQEDFGQYGIRINAVAPGATQTEAFVKRAEEEKGFLGTLPSNPLGRFAKPAEIAAAVAFCLSDEASYVAGEVLQVTGGHC</sequence>
<dbReference type="FunFam" id="3.40.50.720:FF:000084">
    <property type="entry name" value="Short-chain dehydrogenase reductase"/>
    <property type="match status" value="1"/>
</dbReference>
<dbReference type="InterPro" id="IPR020904">
    <property type="entry name" value="Sc_DH/Rdtase_CS"/>
</dbReference>
<evidence type="ECO:0000313" key="4">
    <source>
        <dbReference type="EMBL" id="KEF62016.1"/>
    </source>
</evidence>
<dbReference type="Proteomes" id="UP000027920">
    <property type="component" value="Unassembled WGS sequence"/>
</dbReference>
<dbReference type="RefSeq" id="XP_013264606.1">
    <property type="nucleotide sequence ID" value="XM_013409152.1"/>
</dbReference>
<dbReference type="CDD" id="cd05233">
    <property type="entry name" value="SDR_c"/>
    <property type="match status" value="1"/>
</dbReference>
<dbReference type="AlphaFoldDB" id="A0A072PQ61"/>
<dbReference type="Gene3D" id="3.40.50.720">
    <property type="entry name" value="NAD(P)-binding Rossmann-like Domain"/>
    <property type="match status" value="1"/>
</dbReference>
<evidence type="ECO:0008006" key="6">
    <source>
        <dbReference type="Google" id="ProtNLM"/>
    </source>
</evidence>